<name>M0CN48_9EURY</name>
<dbReference type="AlphaFoldDB" id="M0CN48"/>
<dbReference type="STRING" id="1227488.C477_01500"/>
<organism evidence="1 2">
    <name type="scientific">Haloterrigena salina JCM 13891</name>
    <dbReference type="NCBI Taxonomy" id="1227488"/>
    <lineage>
        <taxon>Archaea</taxon>
        <taxon>Methanobacteriati</taxon>
        <taxon>Methanobacteriota</taxon>
        <taxon>Stenosarchaea group</taxon>
        <taxon>Halobacteria</taxon>
        <taxon>Halobacteriales</taxon>
        <taxon>Natrialbaceae</taxon>
        <taxon>Haloterrigena</taxon>
    </lineage>
</organism>
<accession>M0CN48</accession>
<dbReference type="PANTHER" id="PTHR38733:SF1">
    <property type="entry name" value="TYPE IV METHYL-DIRECTED RESTRICTION ENZYME ECOKMCRBC"/>
    <property type="match status" value="1"/>
</dbReference>
<proteinExistence type="predicted"/>
<dbReference type="RefSeq" id="WP_008892647.1">
    <property type="nucleotide sequence ID" value="NZ_AOIS01000010.1"/>
</dbReference>
<dbReference type="InterPro" id="IPR019292">
    <property type="entry name" value="McrC"/>
</dbReference>
<dbReference type="Pfam" id="PF10117">
    <property type="entry name" value="McrBC"/>
    <property type="match status" value="1"/>
</dbReference>
<reference evidence="1 2" key="1">
    <citation type="journal article" date="2014" name="PLoS Genet.">
        <title>Phylogenetically driven sequencing of extremely halophilic archaea reveals strategies for static and dynamic osmo-response.</title>
        <authorList>
            <person name="Becker E.A."/>
            <person name="Seitzer P.M."/>
            <person name="Tritt A."/>
            <person name="Larsen D."/>
            <person name="Krusor M."/>
            <person name="Yao A.I."/>
            <person name="Wu D."/>
            <person name="Madern D."/>
            <person name="Eisen J.A."/>
            <person name="Darling A.E."/>
            <person name="Facciotti M.T."/>
        </authorList>
    </citation>
    <scope>NUCLEOTIDE SEQUENCE [LARGE SCALE GENOMIC DNA]</scope>
    <source>
        <strain evidence="1 2">JCM 13891</strain>
    </source>
</reference>
<sequence>MSTAQLPTEVSITEREERVIQCPQGIEEQLKQAAFEQVETNVFVKRRRSWDGESEYKVVEARLDGDELTISAEDIVGIVDLTPTSRLQIRPRIGWSEILDMFLTVSRYNRSLDYQGIPIRDFLSEDVQIEDVFIVIAVNFLNSLDPLHRHGFIRQFETQRTDAVDARGRIDVERSLLNLETGIPKQHYVQKVVDYNTPINALIHCAGKSLLQLFQKSARRHNHEEYFRIFSDLNDAVHELESMGINGDGYNLSTYQQVTSGQLPRHRGYYKRAIEVSKMILSSTTGQSLESGDEELTMDYLFNMANLFEEFSQIVLDEELSKLESNPLYDGFDDARVEGEPQLRPYVDTNQAWHQPDHVLYKGDEPVAVLDSKYYPETRDPSMIRPDREQIFSYAYLLDVDWLGFLCPEGNGHRDLRYREGEVAIIGSNRNFTTESYRDAIRSYLLSVLEDEVDESQLIADFRDQTVCYPDIEEISVEEVLTREEFELEDLVSLSRSIFEGAISESDEVRVRRNLSKQIRFNLSRALKRALADHEEYDQCIPVFMDTPDEAADEDGEEENQWEGESLRLHFVSVGDSGDVADFETIDCFPLDWEGDRDDPPY</sequence>
<dbReference type="OrthoDB" id="255436at2157"/>
<dbReference type="Proteomes" id="UP000011657">
    <property type="component" value="Unassembled WGS sequence"/>
</dbReference>
<dbReference type="PANTHER" id="PTHR38733">
    <property type="entry name" value="PROTEIN MCRC"/>
    <property type="match status" value="1"/>
</dbReference>
<protein>
    <recommendedName>
        <fullName evidence="3">Restriction endonuclease</fullName>
    </recommendedName>
</protein>
<evidence type="ECO:0000313" key="2">
    <source>
        <dbReference type="Proteomes" id="UP000011657"/>
    </source>
</evidence>
<evidence type="ECO:0008006" key="3">
    <source>
        <dbReference type="Google" id="ProtNLM"/>
    </source>
</evidence>
<comment type="caution">
    <text evidence="1">The sequence shown here is derived from an EMBL/GenBank/DDBJ whole genome shotgun (WGS) entry which is preliminary data.</text>
</comment>
<dbReference type="PATRIC" id="fig|1227488.3.peg.292"/>
<dbReference type="eggNOG" id="arCOG05102">
    <property type="taxonomic scope" value="Archaea"/>
</dbReference>
<gene>
    <name evidence="1" type="ORF">C477_01500</name>
</gene>
<dbReference type="EMBL" id="AOIS01000010">
    <property type="protein sequence ID" value="ELZ23832.1"/>
    <property type="molecule type" value="Genomic_DNA"/>
</dbReference>
<keyword evidence="2" id="KW-1185">Reference proteome</keyword>
<evidence type="ECO:0000313" key="1">
    <source>
        <dbReference type="EMBL" id="ELZ23832.1"/>
    </source>
</evidence>